<comment type="caution">
    <text evidence="1">The sequence shown here is derived from an EMBL/GenBank/DDBJ whole genome shotgun (WGS) entry which is preliminary data.</text>
</comment>
<name>A0AAV7LF50_PLEWA</name>
<reference evidence="1" key="1">
    <citation type="journal article" date="2022" name="bioRxiv">
        <title>Sequencing and chromosome-scale assembly of the giantPleurodeles waltlgenome.</title>
        <authorList>
            <person name="Brown T."/>
            <person name="Elewa A."/>
            <person name="Iarovenko S."/>
            <person name="Subramanian E."/>
            <person name="Araus A.J."/>
            <person name="Petzold A."/>
            <person name="Susuki M."/>
            <person name="Suzuki K.-i.T."/>
            <person name="Hayashi T."/>
            <person name="Toyoda A."/>
            <person name="Oliveira C."/>
            <person name="Osipova E."/>
            <person name="Leigh N.D."/>
            <person name="Simon A."/>
            <person name="Yun M.H."/>
        </authorList>
    </citation>
    <scope>NUCLEOTIDE SEQUENCE</scope>
    <source>
        <strain evidence="1">20211129_DDA</strain>
        <tissue evidence="1">Liver</tissue>
    </source>
</reference>
<organism evidence="1 2">
    <name type="scientific">Pleurodeles waltl</name>
    <name type="common">Iberian ribbed newt</name>
    <dbReference type="NCBI Taxonomy" id="8319"/>
    <lineage>
        <taxon>Eukaryota</taxon>
        <taxon>Metazoa</taxon>
        <taxon>Chordata</taxon>
        <taxon>Craniata</taxon>
        <taxon>Vertebrata</taxon>
        <taxon>Euteleostomi</taxon>
        <taxon>Amphibia</taxon>
        <taxon>Batrachia</taxon>
        <taxon>Caudata</taxon>
        <taxon>Salamandroidea</taxon>
        <taxon>Salamandridae</taxon>
        <taxon>Pleurodelinae</taxon>
        <taxon>Pleurodeles</taxon>
    </lineage>
</organism>
<dbReference type="AlphaFoldDB" id="A0AAV7LF50"/>
<gene>
    <name evidence="1" type="ORF">NDU88_002810</name>
</gene>
<evidence type="ECO:0000313" key="2">
    <source>
        <dbReference type="Proteomes" id="UP001066276"/>
    </source>
</evidence>
<keyword evidence="2" id="KW-1185">Reference proteome</keyword>
<dbReference type="EMBL" id="JANPWB010000015">
    <property type="protein sequence ID" value="KAJ1089662.1"/>
    <property type="molecule type" value="Genomic_DNA"/>
</dbReference>
<evidence type="ECO:0000313" key="1">
    <source>
        <dbReference type="EMBL" id="KAJ1089662.1"/>
    </source>
</evidence>
<protein>
    <submittedName>
        <fullName evidence="1">Uncharacterized protein</fullName>
    </submittedName>
</protein>
<proteinExistence type="predicted"/>
<sequence>MQRGAPSGGSGHPTVHSPDRAAIILWKVLPRDRTVSTALLTSGRRSEFCHSPIRPVLSHVLCLAPPTPLLVLRATSVWLRGAPIYIAALCRRFVPFVRRAGPQSQSREVLSDGAPIDILLGSGPMGPRVARF</sequence>
<accession>A0AAV7LF50</accession>
<dbReference type="Proteomes" id="UP001066276">
    <property type="component" value="Chromosome 11"/>
</dbReference>